<evidence type="ECO:0000313" key="1">
    <source>
        <dbReference type="EMBL" id="EYR61946.1"/>
    </source>
</evidence>
<feature type="non-terminal residue" evidence="1">
    <location>
        <position position="1"/>
    </location>
</feature>
<proteinExistence type="predicted"/>
<keyword evidence="2" id="KW-1185">Reference proteome</keyword>
<dbReference type="GO" id="GO:0016740">
    <property type="term" value="F:transferase activity"/>
    <property type="evidence" value="ECO:0007669"/>
    <property type="project" value="UniProtKB-KW"/>
</dbReference>
<accession>A0A021VL96</accession>
<organism evidence="1 2">
    <name type="scientific">Actinotalea ferrariae CF5-4</name>
    <dbReference type="NCBI Taxonomy" id="948458"/>
    <lineage>
        <taxon>Bacteria</taxon>
        <taxon>Bacillati</taxon>
        <taxon>Actinomycetota</taxon>
        <taxon>Actinomycetes</taxon>
        <taxon>Micrococcales</taxon>
        <taxon>Cellulomonadaceae</taxon>
        <taxon>Actinotalea</taxon>
    </lineage>
</organism>
<dbReference type="AlphaFoldDB" id="A0A021VL96"/>
<gene>
    <name evidence="1" type="ORF">N866_13980</name>
</gene>
<name>A0A021VL96_9CELL</name>
<sequence length="247" mass="26437">TEAGQDLVRTWRTDTALGGLSVARVTDRVRWQLEGWLNRGTTGRSPVSSLGHDPEPSGLVHLALRAEEVLPVGAEQGRLWGDPSGADRRAQRALHRVQGLLGAEAVLGAVLQGGRDLHDQVHLVPWGEDLPAARTATAPWPGRLPPPAPATVLTEPPEVDLRAPDGAPVGVSARLELSGEPAALTLEEPEGATVRRVVAWAGPWPVVQRWWAAGADRAAYLQVLTDDGAGLLLVLRDGAWRLEARYD</sequence>
<dbReference type="EMBL" id="AXCW01000397">
    <property type="protein sequence ID" value="EYR61946.1"/>
    <property type="molecule type" value="Genomic_DNA"/>
</dbReference>
<reference evidence="1 2" key="1">
    <citation type="submission" date="2014-01" db="EMBL/GenBank/DDBJ databases">
        <title>Actinotalea ferrariae CF5-4.</title>
        <authorList>
            <person name="Chen F."/>
            <person name="Li Y."/>
            <person name="Wang G."/>
        </authorList>
    </citation>
    <scope>NUCLEOTIDE SEQUENCE [LARGE SCALE GENOMIC DNA]</scope>
    <source>
        <strain evidence="1 2">CF5-4</strain>
    </source>
</reference>
<keyword evidence="1" id="KW-0808">Transferase</keyword>
<evidence type="ECO:0000313" key="2">
    <source>
        <dbReference type="Proteomes" id="UP000019753"/>
    </source>
</evidence>
<comment type="caution">
    <text evidence="1">The sequence shown here is derived from an EMBL/GenBank/DDBJ whole genome shotgun (WGS) entry which is preliminary data.</text>
</comment>
<dbReference type="Proteomes" id="UP000019753">
    <property type="component" value="Unassembled WGS sequence"/>
</dbReference>
<protein>
    <submittedName>
        <fullName evidence="1">DNA repair nucleotidyltransferase</fullName>
    </submittedName>
</protein>